<dbReference type="GO" id="GO:0008379">
    <property type="term" value="F:thioredoxin peroxidase activity"/>
    <property type="evidence" value="ECO:0007669"/>
    <property type="project" value="TreeGrafter"/>
</dbReference>
<keyword evidence="7" id="KW-1185">Reference proteome</keyword>
<dbReference type="GO" id="GO:0006979">
    <property type="term" value="P:response to oxidative stress"/>
    <property type="evidence" value="ECO:0007669"/>
    <property type="project" value="TreeGrafter"/>
</dbReference>
<gene>
    <name evidence="6" type="ORF">FWJ32_06515</name>
</gene>
<proteinExistence type="inferred from homology"/>
<dbReference type="GO" id="GO:0033554">
    <property type="term" value="P:cellular response to stress"/>
    <property type="evidence" value="ECO:0007669"/>
    <property type="project" value="TreeGrafter"/>
</dbReference>
<feature type="active site" description="Cysteine sulfenic acid (-SOH) intermediate; for peroxidase activity" evidence="4">
    <location>
        <position position="43"/>
    </location>
</feature>
<reference evidence="6 7" key="1">
    <citation type="submission" date="2019-08" db="EMBL/GenBank/DDBJ databases">
        <title>Calorimonas adulescens gen. nov., sp. nov., an anaerobic thermophilic bacterium from Sakhalin hot spring.</title>
        <authorList>
            <person name="Khomyakova M.A."/>
            <person name="Merkel A.Y."/>
            <person name="Novikov A."/>
            <person name="Bonch-Osmolovskaya E.A."/>
            <person name="Slobodkin A.I."/>
        </authorList>
    </citation>
    <scope>NUCLEOTIDE SEQUENCE [LARGE SCALE GENOMIC DNA]</scope>
    <source>
        <strain evidence="6 7">A05MB</strain>
    </source>
</reference>
<dbReference type="InterPro" id="IPR036249">
    <property type="entry name" value="Thioredoxin-like_sf"/>
</dbReference>
<dbReference type="PROSITE" id="PS51352">
    <property type="entry name" value="THIOREDOXIN_2"/>
    <property type="match status" value="1"/>
</dbReference>
<dbReference type="InterPro" id="IPR000866">
    <property type="entry name" value="AhpC/TSA"/>
</dbReference>
<evidence type="ECO:0000256" key="2">
    <source>
        <dbReference type="ARBA" id="ARBA00023002"/>
    </source>
</evidence>
<organism evidence="6 7">
    <name type="scientific">Calorimonas adulescens</name>
    <dbReference type="NCBI Taxonomy" id="2606906"/>
    <lineage>
        <taxon>Bacteria</taxon>
        <taxon>Bacillati</taxon>
        <taxon>Bacillota</taxon>
        <taxon>Clostridia</taxon>
        <taxon>Thermoanaerobacterales</taxon>
        <taxon>Thermoanaerobacteraceae</taxon>
        <taxon>Calorimonas</taxon>
    </lineage>
</organism>
<dbReference type="PANTHER" id="PTHR10681:SF128">
    <property type="entry name" value="THIOREDOXIN-DEPENDENT PEROXIDE REDUCTASE, MITOCHONDRIAL"/>
    <property type="match status" value="1"/>
</dbReference>
<evidence type="ECO:0000256" key="3">
    <source>
        <dbReference type="ARBA" id="ARBA00037420"/>
    </source>
</evidence>
<dbReference type="Proteomes" id="UP000322976">
    <property type="component" value="Unassembled WGS sequence"/>
</dbReference>
<dbReference type="AlphaFoldDB" id="A0A5D8QFX6"/>
<dbReference type="Gene3D" id="3.40.30.10">
    <property type="entry name" value="Glutaredoxin"/>
    <property type="match status" value="1"/>
</dbReference>
<dbReference type="EMBL" id="VTPS01000008">
    <property type="protein sequence ID" value="TZE82138.1"/>
    <property type="molecule type" value="Genomic_DNA"/>
</dbReference>
<dbReference type="InterPro" id="IPR013766">
    <property type="entry name" value="Thioredoxin_domain"/>
</dbReference>
<name>A0A5D8QFX6_9THEO</name>
<dbReference type="PIRSF" id="PIRSF000239">
    <property type="entry name" value="AHPC"/>
    <property type="match status" value="1"/>
</dbReference>
<dbReference type="RefSeq" id="WP_149545155.1">
    <property type="nucleotide sequence ID" value="NZ_VTPS01000008.1"/>
</dbReference>
<dbReference type="GO" id="GO:0042744">
    <property type="term" value="P:hydrogen peroxide catabolic process"/>
    <property type="evidence" value="ECO:0007669"/>
    <property type="project" value="TreeGrafter"/>
</dbReference>
<evidence type="ECO:0000313" key="6">
    <source>
        <dbReference type="EMBL" id="TZE82138.1"/>
    </source>
</evidence>
<comment type="function">
    <text evidence="3">Thiol-specific peroxidase that catalyzes the reduction of hydrogen peroxide and organic hydroperoxides to water and alcohols, respectively. Plays a role in cell protection against oxidative stress by detoxifying peroxides.</text>
</comment>
<dbReference type="InterPro" id="IPR024706">
    <property type="entry name" value="Peroxiredoxin_AhpC-typ"/>
</dbReference>
<dbReference type="GO" id="GO:0045454">
    <property type="term" value="P:cell redox homeostasis"/>
    <property type="evidence" value="ECO:0007669"/>
    <property type="project" value="TreeGrafter"/>
</dbReference>
<comment type="caution">
    <text evidence="6">The sequence shown here is derived from an EMBL/GenBank/DDBJ whole genome shotgun (WGS) entry which is preliminary data.</text>
</comment>
<dbReference type="InterPro" id="IPR050217">
    <property type="entry name" value="Peroxiredoxin"/>
</dbReference>
<evidence type="ECO:0000259" key="5">
    <source>
        <dbReference type="PROSITE" id="PS51352"/>
    </source>
</evidence>
<evidence type="ECO:0000256" key="4">
    <source>
        <dbReference type="PIRSR" id="PIRSR000239-1"/>
    </source>
</evidence>
<keyword evidence="2" id="KW-0560">Oxidoreductase</keyword>
<feature type="domain" description="Thioredoxin" evidence="5">
    <location>
        <begin position="2"/>
        <end position="150"/>
    </location>
</feature>
<accession>A0A5D8QFX6</accession>
<sequence>MLVPGMMAPDFNLPSTKGDIKLSDYRGKWVVLFFYPLDFSGVCSTEIPEFNKRLNEFKALNAEVLGANTDSVYSHNAWIKELGGIDFPLISDYNKTMARDYEILLDDAGIALRAAFIIDPDGKIRYTVIHEPAIGRNVNEVLRVLAALQSGEACPVNWEPGTATL</sequence>
<dbReference type="PANTHER" id="PTHR10681">
    <property type="entry name" value="THIOREDOXIN PEROXIDASE"/>
    <property type="match status" value="1"/>
</dbReference>
<evidence type="ECO:0000256" key="1">
    <source>
        <dbReference type="ARBA" id="ARBA00009796"/>
    </source>
</evidence>
<protein>
    <submittedName>
        <fullName evidence="6">Peroxiredoxin</fullName>
    </submittedName>
</protein>
<dbReference type="SUPFAM" id="SSF52833">
    <property type="entry name" value="Thioredoxin-like"/>
    <property type="match status" value="1"/>
</dbReference>
<evidence type="ECO:0000313" key="7">
    <source>
        <dbReference type="Proteomes" id="UP000322976"/>
    </source>
</evidence>
<dbReference type="Pfam" id="PF00578">
    <property type="entry name" value="AhpC-TSA"/>
    <property type="match status" value="1"/>
</dbReference>
<dbReference type="GO" id="GO:0005829">
    <property type="term" value="C:cytosol"/>
    <property type="evidence" value="ECO:0007669"/>
    <property type="project" value="TreeGrafter"/>
</dbReference>
<comment type="similarity">
    <text evidence="1">Belongs to the peroxiredoxin family. AhpC/Prx1 subfamily.</text>
</comment>
<dbReference type="CDD" id="cd03015">
    <property type="entry name" value="PRX_Typ2cys"/>
    <property type="match status" value="1"/>
</dbReference>